<proteinExistence type="predicted"/>
<sequence length="76" mass="8219">YALIPVSVIYHDLAFGKAKSEGAEEEKDAETEAKLSKTRGSGKRSKGKKTKSGLPSRSEMEAMGDEEFNKTISPQG</sequence>
<dbReference type="AlphaFoldDB" id="X0TD00"/>
<protein>
    <submittedName>
        <fullName evidence="2">Uncharacterized protein</fullName>
    </submittedName>
</protein>
<feature type="compositionally biased region" description="Basic residues" evidence="1">
    <location>
        <begin position="36"/>
        <end position="51"/>
    </location>
</feature>
<feature type="non-terminal residue" evidence="2">
    <location>
        <position position="1"/>
    </location>
</feature>
<name>X0TD00_9ZZZZ</name>
<evidence type="ECO:0000313" key="2">
    <source>
        <dbReference type="EMBL" id="GAF85196.1"/>
    </source>
</evidence>
<evidence type="ECO:0000256" key="1">
    <source>
        <dbReference type="SAM" id="MobiDB-lite"/>
    </source>
</evidence>
<accession>X0TD00</accession>
<gene>
    <name evidence="2" type="ORF">S01H1_07123</name>
</gene>
<dbReference type="EMBL" id="BARS01003673">
    <property type="protein sequence ID" value="GAF85196.1"/>
    <property type="molecule type" value="Genomic_DNA"/>
</dbReference>
<feature type="region of interest" description="Disordered" evidence="1">
    <location>
        <begin position="15"/>
        <end position="76"/>
    </location>
</feature>
<comment type="caution">
    <text evidence="2">The sequence shown here is derived from an EMBL/GenBank/DDBJ whole genome shotgun (WGS) entry which is preliminary data.</text>
</comment>
<reference evidence="2" key="1">
    <citation type="journal article" date="2014" name="Front. Microbiol.">
        <title>High frequency of phylogenetically diverse reductive dehalogenase-homologous genes in deep subseafloor sedimentary metagenomes.</title>
        <authorList>
            <person name="Kawai M."/>
            <person name="Futagami T."/>
            <person name="Toyoda A."/>
            <person name="Takaki Y."/>
            <person name="Nishi S."/>
            <person name="Hori S."/>
            <person name="Arai W."/>
            <person name="Tsubouchi T."/>
            <person name="Morono Y."/>
            <person name="Uchiyama I."/>
            <person name="Ito T."/>
            <person name="Fujiyama A."/>
            <person name="Inagaki F."/>
            <person name="Takami H."/>
        </authorList>
    </citation>
    <scope>NUCLEOTIDE SEQUENCE</scope>
    <source>
        <strain evidence="2">Expedition CK06-06</strain>
    </source>
</reference>
<organism evidence="2">
    <name type="scientific">marine sediment metagenome</name>
    <dbReference type="NCBI Taxonomy" id="412755"/>
    <lineage>
        <taxon>unclassified sequences</taxon>
        <taxon>metagenomes</taxon>
        <taxon>ecological metagenomes</taxon>
    </lineage>
</organism>